<feature type="transmembrane region" description="Helical" evidence="8">
    <location>
        <begin position="20"/>
        <end position="44"/>
    </location>
</feature>
<sequence>MIDFIIRGTLSLCIKRNIVIIGLMGFFAGLPLLMCGPILAFWLSQSNLDISIVSFAGLSSIPYALKFLWVPFIEYKSPPLLNYIFNRKKKISNHKLWLISTQLIIGISMILLSQINPLNNLKFLVFLVFVISVSAATQESIMLAYDLSRLNSLEYSMGEAMRTSGYRLGMLCSSVSSLYLSSSYGWGASYFCIGILLIFGSIFSMLLKDSFLSRQTIVLNYINSSDKKYKFKAWILRSIIDPISEIKNKEGWIAIFILTFIYKAGDNLVGNLHNVFYTSLGFSKIEIAEISKIFGTFATIIGCIFSGGMINRIGLGKSLIYGCLTHAIATYLYVIMYGIGYNKFALYGLIFLEHFTGGFRTTALFTLRMYICQNNIYSVTQMALLSSISTMGRSSFSIWSGWIVKYFGWKTLFTIATLLSVPGLVIVLYISLKKKYSFLQPRTSID</sequence>
<dbReference type="GO" id="GO:0022857">
    <property type="term" value="F:transmembrane transporter activity"/>
    <property type="evidence" value="ECO:0007669"/>
    <property type="project" value="InterPro"/>
</dbReference>
<evidence type="ECO:0000256" key="5">
    <source>
        <dbReference type="ARBA" id="ARBA00022692"/>
    </source>
</evidence>
<feature type="transmembrane region" description="Helical" evidence="8">
    <location>
        <begin position="379"/>
        <end position="399"/>
    </location>
</feature>
<evidence type="ECO:0000256" key="6">
    <source>
        <dbReference type="ARBA" id="ARBA00022989"/>
    </source>
</evidence>
<evidence type="ECO:0000256" key="8">
    <source>
        <dbReference type="SAM" id="Phobius"/>
    </source>
</evidence>
<evidence type="ECO:0000256" key="4">
    <source>
        <dbReference type="ARBA" id="ARBA00022519"/>
    </source>
</evidence>
<name>A0AAE4VJY9_9RICK</name>
<comment type="similarity">
    <text evidence="2">Belongs to the major facilitator superfamily.</text>
</comment>
<dbReference type="RefSeq" id="WP_322498578.1">
    <property type="nucleotide sequence ID" value="NZ_JARGYU010000001.1"/>
</dbReference>
<dbReference type="SUPFAM" id="SSF103473">
    <property type="entry name" value="MFS general substrate transporter"/>
    <property type="match status" value="1"/>
</dbReference>
<dbReference type="InterPro" id="IPR011701">
    <property type="entry name" value="MFS"/>
</dbReference>
<organism evidence="9 10">
    <name type="scientific">Lyticum sinuosum</name>
    <dbReference type="NCBI Taxonomy" id="1332059"/>
    <lineage>
        <taxon>Bacteria</taxon>
        <taxon>Pseudomonadati</taxon>
        <taxon>Pseudomonadota</taxon>
        <taxon>Alphaproteobacteria</taxon>
        <taxon>Rickettsiales</taxon>
        <taxon>Lyticum</taxon>
    </lineage>
</organism>
<dbReference type="EMBL" id="JARGYU010000001">
    <property type="protein sequence ID" value="MDZ5761157.1"/>
    <property type="molecule type" value="Genomic_DNA"/>
</dbReference>
<keyword evidence="4" id="KW-0997">Cell inner membrane</keyword>
<dbReference type="InterPro" id="IPR004752">
    <property type="entry name" value="AmpG_permease/AT-1"/>
</dbReference>
<keyword evidence="7 8" id="KW-0472">Membrane</keyword>
<evidence type="ECO:0000256" key="2">
    <source>
        <dbReference type="ARBA" id="ARBA00008335"/>
    </source>
</evidence>
<keyword evidence="4" id="KW-1003">Cell membrane</keyword>
<evidence type="ECO:0000313" key="10">
    <source>
        <dbReference type="Proteomes" id="UP001289135"/>
    </source>
</evidence>
<dbReference type="Gene3D" id="1.20.1250.20">
    <property type="entry name" value="MFS general substrate transporter like domains"/>
    <property type="match status" value="1"/>
</dbReference>
<evidence type="ECO:0000256" key="1">
    <source>
        <dbReference type="ARBA" id="ARBA00004429"/>
    </source>
</evidence>
<dbReference type="GO" id="GO:0005886">
    <property type="term" value="C:plasma membrane"/>
    <property type="evidence" value="ECO:0007669"/>
    <property type="project" value="UniProtKB-SubCell"/>
</dbReference>
<comment type="subcellular location">
    <subcellularLocation>
        <location evidence="1">Cell inner membrane</location>
        <topology evidence="1">Multi-pass membrane protein</topology>
    </subcellularLocation>
</comment>
<dbReference type="InterPro" id="IPR036259">
    <property type="entry name" value="MFS_trans_sf"/>
</dbReference>
<keyword evidence="5 8" id="KW-0812">Transmembrane</keyword>
<accession>A0AAE4VJY9</accession>
<keyword evidence="3" id="KW-0813">Transport</keyword>
<feature type="transmembrane region" description="Helical" evidence="8">
    <location>
        <begin position="96"/>
        <end position="115"/>
    </location>
</feature>
<feature type="transmembrane region" description="Helical" evidence="8">
    <location>
        <begin position="50"/>
        <end position="75"/>
    </location>
</feature>
<reference evidence="9" key="1">
    <citation type="submission" date="2023-02" db="EMBL/GenBank/DDBJ databases">
        <title>Host association and intracellularity evolved multiple times independently in the Rickettsiales.</title>
        <authorList>
            <person name="Castelli M."/>
            <person name="Nardi T."/>
            <person name="Gammuto L."/>
            <person name="Bellinzona G."/>
            <person name="Sabaneyeva E."/>
            <person name="Potekhin A."/>
            <person name="Serra V."/>
            <person name="Petroni G."/>
            <person name="Sassera D."/>
        </authorList>
    </citation>
    <scope>NUCLEOTIDE SEQUENCE</scope>
    <source>
        <strain evidence="9">USBL-36I1</strain>
    </source>
</reference>
<dbReference type="Proteomes" id="UP001289135">
    <property type="component" value="Unassembled WGS sequence"/>
</dbReference>
<comment type="caution">
    <text evidence="9">The sequence shown here is derived from an EMBL/GenBank/DDBJ whole genome shotgun (WGS) entry which is preliminary data.</text>
</comment>
<dbReference type="PANTHER" id="PTHR12778">
    <property type="entry name" value="SOLUTE CARRIER FAMILY 33 ACETYL-COA TRANSPORTER -RELATED"/>
    <property type="match status" value="1"/>
</dbReference>
<gene>
    <name evidence="9" type="ORF">Lyticum_00324</name>
</gene>
<feature type="transmembrane region" description="Helical" evidence="8">
    <location>
        <begin position="411"/>
        <end position="432"/>
    </location>
</feature>
<proteinExistence type="inferred from homology"/>
<dbReference type="Pfam" id="PF07690">
    <property type="entry name" value="MFS_1"/>
    <property type="match status" value="1"/>
</dbReference>
<evidence type="ECO:0000256" key="3">
    <source>
        <dbReference type="ARBA" id="ARBA00022448"/>
    </source>
</evidence>
<keyword evidence="6 8" id="KW-1133">Transmembrane helix</keyword>
<keyword evidence="10" id="KW-1185">Reference proteome</keyword>
<protein>
    <submittedName>
        <fullName evidence="9">MFS transporter</fullName>
    </submittedName>
</protein>
<evidence type="ECO:0000313" key="9">
    <source>
        <dbReference type="EMBL" id="MDZ5761157.1"/>
    </source>
</evidence>
<evidence type="ECO:0000256" key="7">
    <source>
        <dbReference type="ARBA" id="ARBA00023136"/>
    </source>
</evidence>
<feature type="transmembrane region" description="Helical" evidence="8">
    <location>
        <begin position="290"/>
        <end position="307"/>
    </location>
</feature>
<dbReference type="AlphaFoldDB" id="A0AAE4VJY9"/>
<feature type="transmembrane region" description="Helical" evidence="8">
    <location>
        <begin position="188"/>
        <end position="207"/>
    </location>
</feature>
<dbReference type="PANTHER" id="PTHR12778:SF10">
    <property type="entry name" value="MAJOR FACILITATOR SUPERFAMILY DOMAIN-CONTAINING PROTEIN 3"/>
    <property type="match status" value="1"/>
</dbReference>